<proteinExistence type="predicted"/>
<gene>
    <name evidence="2" type="ORF">A2633_04015</name>
</gene>
<dbReference type="EMBL" id="MHQC01000036">
    <property type="protein sequence ID" value="OGZ94416.1"/>
    <property type="molecule type" value="Genomic_DNA"/>
</dbReference>
<reference evidence="2 3" key="1">
    <citation type="journal article" date="2016" name="Nat. Commun.">
        <title>Thousands of microbial genomes shed light on interconnected biogeochemical processes in an aquifer system.</title>
        <authorList>
            <person name="Anantharaman K."/>
            <person name="Brown C.T."/>
            <person name="Hug L.A."/>
            <person name="Sharon I."/>
            <person name="Castelle C.J."/>
            <person name="Probst A.J."/>
            <person name="Thomas B.C."/>
            <person name="Singh A."/>
            <person name="Wilkins M.J."/>
            <person name="Karaoz U."/>
            <person name="Brodie E.L."/>
            <person name="Williams K.H."/>
            <person name="Hubbard S.S."/>
            <person name="Banfield J.F."/>
        </authorList>
    </citation>
    <scope>NUCLEOTIDE SEQUENCE [LARGE SCALE GENOMIC DNA]</scope>
</reference>
<sequence length="74" mass="7953">MGIEFGGFCEGQWSTQKIGFEKKSQAKPETYPFRACFASGICRTATEGPQSASPQSPAQAGALKEAKSCFKKKT</sequence>
<accession>A0A1G2K4T0</accession>
<evidence type="ECO:0000256" key="1">
    <source>
        <dbReference type="SAM" id="MobiDB-lite"/>
    </source>
</evidence>
<evidence type="ECO:0000313" key="3">
    <source>
        <dbReference type="Proteomes" id="UP000177152"/>
    </source>
</evidence>
<feature type="region of interest" description="Disordered" evidence="1">
    <location>
        <begin position="45"/>
        <end position="74"/>
    </location>
</feature>
<feature type="compositionally biased region" description="Low complexity" evidence="1">
    <location>
        <begin position="49"/>
        <end position="60"/>
    </location>
</feature>
<evidence type="ECO:0000313" key="2">
    <source>
        <dbReference type="EMBL" id="OGZ94416.1"/>
    </source>
</evidence>
<comment type="caution">
    <text evidence="2">The sequence shown here is derived from an EMBL/GenBank/DDBJ whole genome shotgun (WGS) entry which is preliminary data.</text>
</comment>
<protein>
    <submittedName>
        <fullName evidence="2">Uncharacterized protein</fullName>
    </submittedName>
</protein>
<organism evidence="2 3">
    <name type="scientific">Candidatus Sungbacteria bacterium RIFCSPHIGHO2_01_FULL_47_32</name>
    <dbReference type="NCBI Taxonomy" id="1802264"/>
    <lineage>
        <taxon>Bacteria</taxon>
        <taxon>Candidatus Sungiibacteriota</taxon>
    </lineage>
</organism>
<name>A0A1G2K4T0_9BACT</name>
<dbReference type="Proteomes" id="UP000177152">
    <property type="component" value="Unassembled WGS sequence"/>
</dbReference>
<dbReference type="AlphaFoldDB" id="A0A1G2K4T0"/>